<dbReference type="Pfam" id="PF02254">
    <property type="entry name" value="TrkA_N"/>
    <property type="match status" value="1"/>
</dbReference>
<organism evidence="3 4">
    <name type="scientific">Devosia ureilytica</name>
    <dbReference type="NCBI Taxonomy" id="2952754"/>
    <lineage>
        <taxon>Bacteria</taxon>
        <taxon>Pseudomonadati</taxon>
        <taxon>Pseudomonadota</taxon>
        <taxon>Alphaproteobacteria</taxon>
        <taxon>Hyphomicrobiales</taxon>
        <taxon>Devosiaceae</taxon>
        <taxon>Devosia</taxon>
    </lineage>
</organism>
<dbReference type="PANTHER" id="PTHR43833">
    <property type="entry name" value="POTASSIUM CHANNEL PROTEIN 2-RELATED-RELATED"/>
    <property type="match status" value="1"/>
</dbReference>
<dbReference type="GO" id="GO:0006813">
    <property type="term" value="P:potassium ion transport"/>
    <property type="evidence" value="ECO:0007669"/>
    <property type="project" value="InterPro"/>
</dbReference>
<dbReference type="PROSITE" id="PS51201">
    <property type="entry name" value="RCK_N"/>
    <property type="match status" value="1"/>
</dbReference>
<dbReference type="RefSeq" id="WP_254674831.1">
    <property type="nucleotide sequence ID" value="NZ_JAMWDU010000004.1"/>
</dbReference>
<dbReference type="Gene3D" id="3.40.50.720">
    <property type="entry name" value="NAD(P)-binding Rossmann-like Domain"/>
    <property type="match status" value="1"/>
</dbReference>
<dbReference type="Proteomes" id="UP001060275">
    <property type="component" value="Unassembled WGS sequence"/>
</dbReference>
<keyword evidence="4" id="KW-1185">Reference proteome</keyword>
<dbReference type="SUPFAM" id="SSF116726">
    <property type="entry name" value="TrkA C-terminal domain-like"/>
    <property type="match status" value="1"/>
</dbReference>
<dbReference type="SUPFAM" id="SSF51735">
    <property type="entry name" value="NAD(P)-binding Rossmann-fold domains"/>
    <property type="match status" value="1"/>
</dbReference>
<accession>A0A9Q4FTD0</accession>
<evidence type="ECO:0000313" key="4">
    <source>
        <dbReference type="Proteomes" id="UP001060275"/>
    </source>
</evidence>
<dbReference type="PANTHER" id="PTHR43833:SF7">
    <property type="entry name" value="KTR SYSTEM POTASSIUM UPTAKE PROTEIN C"/>
    <property type="match status" value="1"/>
</dbReference>
<dbReference type="InterPro" id="IPR036721">
    <property type="entry name" value="RCK_C_sf"/>
</dbReference>
<reference evidence="3" key="1">
    <citation type="submission" date="2022-06" db="EMBL/GenBank/DDBJ databases">
        <title>Devosia sp. XJ19-45 genome assembly.</title>
        <authorList>
            <person name="Li B."/>
            <person name="Cai M."/>
            <person name="Nie G."/>
            <person name="Li W."/>
        </authorList>
    </citation>
    <scope>NUCLEOTIDE SEQUENCE</scope>
    <source>
        <strain evidence="3">XJ19-45</strain>
    </source>
</reference>
<dbReference type="GO" id="GO:0008324">
    <property type="term" value="F:monoatomic cation transmembrane transporter activity"/>
    <property type="evidence" value="ECO:0007669"/>
    <property type="project" value="InterPro"/>
</dbReference>
<feature type="domain" description="RCK N-terminal" evidence="1">
    <location>
        <begin position="10"/>
        <end position="128"/>
    </location>
</feature>
<protein>
    <submittedName>
        <fullName evidence="3">TrkA family potassium uptake protein</fullName>
    </submittedName>
</protein>
<gene>
    <name evidence="3" type="ORF">NF348_11520</name>
</gene>
<name>A0A9Q4FTD0_9HYPH</name>
<dbReference type="Pfam" id="PF02080">
    <property type="entry name" value="TrkA_C"/>
    <property type="match status" value="1"/>
</dbReference>
<sequence>MVKLSNRTKAETILVIGLGRFGSSVASSLVRMGHEVLGVDENAAIVQDAASQLTHVVQADCANPESLRQIGIGDFKTVVIAIGGDLEASILTALAVIEAGVPTIWAKANNERHGKILKSIGVKNVVYPEARMGQMVAHILTGKMMDFVDLDNDFAMVKTRAPHDLVGKTLEQAKVRQEYGVTIVGIKRSGEDFTYAQANTVVQKDDLLIVLGETQLVERFASRT</sequence>
<feature type="domain" description="RCK C-terminal" evidence="2">
    <location>
        <begin position="142"/>
        <end position="224"/>
    </location>
</feature>
<proteinExistence type="predicted"/>
<dbReference type="PROSITE" id="PS51202">
    <property type="entry name" value="RCK_C"/>
    <property type="match status" value="1"/>
</dbReference>
<comment type="caution">
    <text evidence="3">The sequence shown here is derived from an EMBL/GenBank/DDBJ whole genome shotgun (WGS) entry which is preliminary data.</text>
</comment>
<evidence type="ECO:0000313" key="3">
    <source>
        <dbReference type="EMBL" id="MCP8887740.1"/>
    </source>
</evidence>
<evidence type="ECO:0000259" key="1">
    <source>
        <dbReference type="PROSITE" id="PS51201"/>
    </source>
</evidence>
<dbReference type="AlphaFoldDB" id="A0A9Q4FTD0"/>
<dbReference type="InterPro" id="IPR036291">
    <property type="entry name" value="NAD(P)-bd_dom_sf"/>
</dbReference>
<dbReference type="EMBL" id="JAMWDU010000004">
    <property type="protein sequence ID" value="MCP8887740.1"/>
    <property type="molecule type" value="Genomic_DNA"/>
</dbReference>
<evidence type="ECO:0000259" key="2">
    <source>
        <dbReference type="PROSITE" id="PS51202"/>
    </source>
</evidence>
<dbReference type="InterPro" id="IPR050721">
    <property type="entry name" value="Trk_Ktr_HKT_K-transport"/>
</dbReference>
<dbReference type="InterPro" id="IPR003148">
    <property type="entry name" value="RCK_N"/>
</dbReference>
<dbReference type="Gene3D" id="3.30.70.1450">
    <property type="entry name" value="Regulator of K+ conductance, C-terminal domain"/>
    <property type="match status" value="1"/>
</dbReference>
<dbReference type="InterPro" id="IPR006037">
    <property type="entry name" value="RCK_C"/>
</dbReference>